<dbReference type="EMBL" id="JAPQKI010000004">
    <property type="protein sequence ID" value="KAJ5103864.1"/>
    <property type="molecule type" value="Genomic_DNA"/>
</dbReference>
<keyword evidence="9" id="KW-0560">Oxidoreductase</keyword>
<feature type="domain" description="FAD-binding FR-type" evidence="15">
    <location>
        <begin position="249"/>
        <end position="360"/>
    </location>
</feature>
<evidence type="ECO:0000256" key="2">
    <source>
        <dbReference type="ARBA" id="ARBA00006278"/>
    </source>
</evidence>
<keyword evidence="6 14" id="KW-0812">Transmembrane</keyword>
<accession>A0A9W9FPE6</accession>
<keyword evidence="17" id="KW-1185">Reference proteome</keyword>
<comment type="catalytic activity">
    <reaction evidence="13">
        <text>2 a Fe(II)-siderophore + NADP(+) + H(+) = 2 a Fe(III)-siderophore + NADPH</text>
        <dbReference type="Rhea" id="RHEA:28795"/>
        <dbReference type="Rhea" id="RHEA-COMP:11342"/>
        <dbReference type="Rhea" id="RHEA-COMP:11344"/>
        <dbReference type="ChEBI" id="CHEBI:15378"/>
        <dbReference type="ChEBI" id="CHEBI:29033"/>
        <dbReference type="ChEBI" id="CHEBI:29034"/>
        <dbReference type="ChEBI" id="CHEBI:57783"/>
        <dbReference type="ChEBI" id="CHEBI:58349"/>
        <dbReference type="EC" id="1.16.1.9"/>
    </reaction>
</comment>
<evidence type="ECO:0000256" key="3">
    <source>
        <dbReference type="ARBA" id="ARBA00012668"/>
    </source>
</evidence>
<dbReference type="Pfam" id="PF08022">
    <property type="entry name" value="FAD_binding_8"/>
    <property type="match status" value="1"/>
</dbReference>
<dbReference type="CDD" id="cd06186">
    <property type="entry name" value="NOX_Duox_like_FAD_NADP"/>
    <property type="match status" value="1"/>
</dbReference>
<feature type="transmembrane region" description="Helical" evidence="14">
    <location>
        <begin position="186"/>
        <end position="207"/>
    </location>
</feature>
<feature type="transmembrane region" description="Helical" evidence="14">
    <location>
        <begin position="152"/>
        <end position="174"/>
    </location>
</feature>
<feature type="transmembrane region" description="Helical" evidence="14">
    <location>
        <begin position="83"/>
        <end position="101"/>
    </location>
</feature>
<evidence type="ECO:0000256" key="12">
    <source>
        <dbReference type="ARBA" id="ARBA00023180"/>
    </source>
</evidence>
<feature type="transmembrane region" description="Helical" evidence="14">
    <location>
        <begin position="236"/>
        <end position="253"/>
    </location>
</feature>
<feature type="transmembrane region" description="Helical" evidence="14">
    <location>
        <begin position="213"/>
        <end position="229"/>
    </location>
</feature>
<organism evidence="16 17">
    <name type="scientific">Penicillium argentinense</name>
    <dbReference type="NCBI Taxonomy" id="1131581"/>
    <lineage>
        <taxon>Eukaryota</taxon>
        <taxon>Fungi</taxon>
        <taxon>Dikarya</taxon>
        <taxon>Ascomycota</taxon>
        <taxon>Pezizomycotina</taxon>
        <taxon>Eurotiomycetes</taxon>
        <taxon>Eurotiomycetidae</taxon>
        <taxon>Eurotiales</taxon>
        <taxon>Aspergillaceae</taxon>
        <taxon>Penicillium</taxon>
    </lineage>
</organism>
<evidence type="ECO:0000256" key="14">
    <source>
        <dbReference type="SAM" id="Phobius"/>
    </source>
</evidence>
<comment type="caution">
    <text evidence="16">The sequence shown here is derived from an EMBL/GenBank/DDBJ whole genome shotgun (WGS) entry which is preliminary data.</text>
</comment>
<dbReference type="Pfam" id="PF08030">
    <property type="entry name" value="NAD_binding_6"/>
    <property type="match status" value="1"/>
</dbReference>
<dbReference type="Gene3D" id="3.40.50.80">
    <property type="entry name" value="Nucleotide-binding domain of ferredoxin-NADP reductase (FNR) module"/>
    <property type="match status" value="1"/>
</dbReference>
<gene>
    <name evidence="16" type="ORF">N7532_004393</name>
</gene>
<keyword evidence="7" id="KW-0249">Electron transport</keyword>
<evidence type="ECO:0000313" key="17">
    <source>
        <dbReference type="Proteomes" id="UP001149074"/>
    </source>
</evidence>
<evidence type="ECO:0000256" key="9">
    <source>
        <dbReference type="ARBA" id="ARBA00023002"/>
    </source>
</evidence>
<evidence type="ECO:0000256" key="4">
    <source>
        <dbReference type="ARBA" id="ARBA00022448"/>
    </source>
</evidence>
<keyword evidence="11 14" id="KW-0472">Membrane</keyword>
<evidence type="ECO:0000256" key="13">
    <source>
        <dbReference type="ARBA" id="ARBA00048483"/>
    </source>
</evidence>
<dbReference type="InterPro" id="IPR051410">
    <property type="entry name" value="Ferric/Cupric_Reductase"/>
</dbReference>
<dbReference type="AlphaFoldDB" id="A0A9W9FPE6"/>
<protein>
    <recommendedName>
        <fullName evidence="3">ferric-chelate reductase (NADPH)</fullName>
        <ecNumber evidence="3">1.16.1.9</ecNumber>
    </recommendedName>
</protein>
<sequence>METDSKMSSKEVRLAANIGRNKYFAITFGAIMVVFIACYWYYAAYMRFGSRSHGPLMQKLLQRRRAGARFLSKSTFGLHRERWILYLIYWAVNLILALTDVDLTNLKYVAKRFGWMSVANFVLLVFLALKNTLLAPLSGHSYEKLRPLHKTAGYTCIVTTMLHASIYLSSYGLSGDLDNMRETSNIAGGIAGLAMVIIGFSTITWLARNYYEAFYAIHISMFFLIIVMVGMHRPDFATSTLIIIIFTACLWLADRLLRLGKLCWNYFGNYATITPMADGAVRVKLHRRLPCTPGSHAFLWMPSIRVFETHPFTLVSADPAEFLIRQYNGYTRSLYKAAQAQPGKVIRCSVDGPYGQVPDFMNFDRVILIAGGSGATFTISIALNMIRDAAAANVSKTVDFIWAVKHSESLRWFEQELQELQDSSRVNFLVYVSRDDPGSDSSSLDSTGLIGDLEKSKEGITGQTIHLVGVRKGRPDIPNLVAYCISQCGIESRIGVGACGPAQMIKAIRETVSKETYDKGPSTTLHTEVSC</sequence>
<dbReference type="GO" id="GO:0006826">
    <property type="term" value="P:iron ion transport"/>
    <property type="evidence" value="ECO:0007669"/>
    <property type="project" value="TreeGrafter"/>
</dbReference>
<comment type="similarity">
    <text evidence="2">Belongs to the ferric reductase (FRE) family.</text>
</comment>
<dbReference type="SFLD" id="SFLDG01168">
    <property type="entry name" value="Ferric_reductase_subgroup_(FRE"/>
    <property type="match status" value="1"/>
</dbReference>
<evidence type="ECO:0000256" key="7">
    <source>
        <dbReference type="ARBA" id="ARBA00022982"/>
    </source>
</evidence>
<dbReference type="InterPro" id="IPR017927">
    <property type="entry name" value="FAD-bd_FR_type"/>
</dbReference>
<feature type="transmembrane region" description="Helical" evidence="14">
    <location>
        <begin position="113"/>
        <end position="132"/>
    </location>
</feature>
<evidence type="ECO:0000256" key="5">
    <source>
        <dbReference type="ARBA" id="ARBA00022475"/>
    </source>
</evidence>
<dbReference type="SFLD" id="SFLDS00052">
    <property type="entry name" value="Ferric_Reductase_Domain"/>
    <property type="match status" value="1"/>
</dbReference>
<dbReference type="InterPro" id="IPR013130">
    <property type="entry name" value="Fe3_Rdtase_TM_dom"/>
</dbReference>
<dbReference type="GO" id="GO:0006879">
    <property type="term" value="P:intracellular iron ion homeostasis"/>
    <property type="evidence" value="ECO:0007669"/>
    <property type="project" value="TreeGrafter"/>
</dbReference>
<dbReference type="EC" id="1.16.1.9" evidence="3"/>
<evidence type="ECO:0000259" key="15">
    <source>
        <dbReference type="PROSITE" id="PS51384"/>
    </source>
</evidence>
<dbReference type="OrthoDB" id="10006946at2759"/>
<keyword evidence="4" id="KW-0813">Transport</keyword>
<name>A0A9W9FPE6_9EURO</name>
<keyword evidence="12" id="KW-0325">Glycoprotein</keyword>
<proteinExistence type="inferred from homology"/>
<keyword evidence="8 14" id="KW-1133">Transmembrane helix</keyword>
<evidence type="ECO:0000313" key="16">
    <source>
        <dbReference type="EMBL" id="KAJ5103864.1"/>
    </source>
</evidence>
<dbReference type="PANTHER" id="PTHR32361:SF9">
    <property type="entry name" value="FERRIC REDUCTASE TRANSMEMBRANE COMPONENT 3-RELATED"/>
    <property type="match status" value="1"/>
</dbReference>
<reference evidence="16" key="2">
    <citation type="journal article" date="2023" name="IMA Fungus">
        <title>Comparative genomic study of the Penicillium genus elucidates a diverse pangenome and 15 lateral gene transfer events.</title>
        <authorList>
            <person name="Petersen C."/>
            <person name="Sorensen T."/>
            <person name="Nielsen M.R."/>
            <person name="Sondergaard T.E."/>
            <person name="Sorensen J.L."/>
            <person name="Fitzpatrick D.A."/>
            <person name="Frisvad J.C."/>
            <person name="Nielsen K.L."/>
        </authorList>
    </citation>
    <scope>NUCLEOTIDE SEQUENCE</scope>
    <source>
        <strain evidence="16">IBT 30761</strain>
    </source>
</reference>
<dbReference type="PROSITE" id="PS51384">
    <property type="entry name" value="FAD_FR"/>
    <property type="match status" value="1"/>
</dbReference>
<dbReference type="GeneID" id="81355866"/>
<dbReference type="GO" id="GO:0015677">
    <property type="term" value="P:copper ion import"/>
    <property type="evidence" value="ECO:0007669"/>
    <property type="project" value="TreeGrafter"/>
</dbReference>
<dbReference type="InterPro" id="IPR013121">
    <property type="entry name" value="Fe_red_NAD-bd_6"/>
</dbReference>
<dbReference type="PANTHER" id="PTHR32361">
    <property type="entry name" value="FERRIC/CUPRIC REDUCTASE TRANSMEMBRANE COMPONENT"/>
    <property type="match status" value="1"/>
</dbReference>
<evidence type="ECO:0000256" key="1">
    <source>
        <dbReference type="ARBA" id="ARBA00004651"/>
    </source>
</evidence>
<comment type="subcellular location">
    <subcellularLocation>
        <location evidence="1">Cell membrane</location>
        <topology evidence="1">Multi-pass membrane protein</topology>
    </subcellularLocation>
</comment>
<dbReference type="SUPFAM" id="SSF52343">
    <property type="entry name" value="Ferredoxin reductase-like, C-terminal NADP-linked domain"/>
    <property type="match status" value="1"/>
</dbReference>
<dbReference type="Pfam" id="PF01794">
    <property type="entry name" value="Ferric_reduct"/>
    <property type="match status" value="1"/>
</dbReference>
<reference evidence="16" key="1">
    <citation type="submission" date="2022-11" db="EMBL/GenBank/DDBJ databases">
        <authorList>
            <person name="Petersen C."/>
        </authorList>
    </citation>
    <scope>NUCLEOTIDE SEQUENCE</scope>
    <source>
        <strain evidence="16">IBT 30761</strain>
    </source>
</reference>
<keyword evidence="10" id="KW-0406">Ion transport</keyword>
<evidence type="ECO:0000256" key="10">
    <source>
        <dbReference type="ARBA" id="ARBA00023065"/>
    </source>
</evidence>
<feature type="transmembrane region" description="Helical" evidence="14">
    <location>
        <begin position="23"/>
        <end position="42"/>
    </location>
</feature>
<evidence type="ECO:0000256" key="11">
    <source>
        <dbReference type="ARBA" id="ARBA00023136"/>
    </source>
</evidence>
<dbReference type="Proteomes" id="UP001149074">
    <property type="component" value="Unassembled WGS sequence"/>
</dbReference>
<evidence type="ECO:0000256" key="8">
    <source>
        <dbReference type="ARBA" id="ARBA00022989"/>
    </source>
</evidence>
<dbReference type="SUPFAM" id="SSF63380">
    <property type="entry name" value="Riboflavin synthase domain-like"/>
    <property type="match status" value="1"/>
</dbReference>
<dbReference type="InterPro" id="IPR017938">
    <property type="entry name" value="Riboflavin_synthase-like_b-brl"/>
</dbReference>
<dbReference type="InterPro" id="IPR013112">
    <property type="entry name" value="FAD-bd_8"/>
</dbReference>
<evidence type="ECO:0000256" key="6">
    <source>
        <dbReference type="ARBA" id="ARBA00022692"/>
    </source>
</evidence>
<dbReference type="RefSeq" id="XP_056477244.1">
    <property type="nucleotide sequence ID" value="XM_056616887.1"/>
</dbReference>
<dbReference type="GO" id="GO:0005886">
    <property type="term" value="C:plasma membrane"/>
    <property type="evidence" value="ECO:0007669"/>
    <property type="project" value="UniProtKB-SubCell"/>
</dbReference>
<dbReference type="InterPro" id="IPR039261">
    <property type="entry name" value="FNR_nucleotide-bd"/>
</dbReference>
<keyword evidence="5" id="KW-1003">Cell membrane</keyword>
<dbReference type="GO" id="GO:0052851">
    <property type="term" value="F:ferric-chelate reductase (NADPH) activity"/>
    <property type="evidence" value="ECO:0007669"/>
    <property type="project" value="UniProtKB-EC"/>
</dbReference>